<evidence type="ECO:0000313" key="2">
    <source>
        <dbReference type="Proteomes" id="UP000191987"/>
    </source>
</evidence>
<evidence type="ECO:0000313" key="1">
    <source>
        <dbReference type="EMBL" id="CUX62141.1"/>
    </source>
</evidence>
<protein>
    <submittedName>
        <fullName evidence="1">Uncharacterized protein</fullName>
    </submittedName>
</protein>
<dbReference type="EMBL" id="FBWG01000049">
    <property type="protein sequence ID" value="CUX62141.1"/>
    <property type="molecule type" value="Genomic_DNA"/>
</dbReference>
<proteinExistence type="predicted"/>
<sequence length="20" mass="2243">MGEMAAKLGWEDIMSSSRWG</sequence>
<dbReference type="AlphaFoldDB" id="A0A1S7S446"/>
<gene>
    <name evidence="1" type="ORF">AGR7C_pAt0174</name>
</gene>
<accession>A0A1S7S446</accession>
<reference evidence="1 2" key="1">
    <citation type="submission" date="2016-01" db="EMBL/GenBank/DDBJ databases">
        <authorList>
            <person name="Oliw E.H."/>
        </authorList>
    </citation>
    <scope>NUCLEOTIDE SEQUENCE [LARGE SCALE GENOMIC DNA]</scope>
    <source>
        <strain evidence="1 2">Zutra 3-1</strain>
    </source>
</reference>
<organism evidence="1 2">
    <name type="scientific">Agrobacterium deltaense Zutra 3/1</name>
    <dbReference type="NCBI Taxonomy" id="1183427"/>
    <lineage>
        <taxon>Bacteria</taxon>
        <taxon>Pseudomonadati</taxon>
        <taxon>Pseudomonadota</taxon>
        <taxon>Alphaproteobacteria</taxon>
        <taxon>Hyphomicrobiales</taxon>
        <taxon>Rhizobiaceae</taxon>
        <taxon>Rhizobium/Agrobacterium group</taxon>
        <taxon>Agrobacterium</taxon>
    </lineage>
</organism>
<name>A0A1S7S446_9HYPH</name>
<dbReference type="Proteomes" id="UP000191987">
    <property type="component" value="Unassembled WGS sequence"/>
</dbReference>